<dbReference type="GO" id="GO:0005737">
    <property type="term" value="C:cytoplasm"/>
    <property type="evidence" value="ECO:0007669"/>
    <property type="project" value="UniProtKB-SubCell"/>
</dbReference>
<dbReference type="PANTHER" id="PTHR17616:SF8">
    <property type="entry name" value="TRANSCRIPTIONAL COACTIVATOR YORKIE"/>
    <property type="match status" value="1"/>
</dbReference>
<dbReference type="InterPro" id="IPR001202">
    <property type="entry name" value="WW_dom"/>
</dbReference>
<evidence type="ECO:0000256" key="1">
    <source>
        <dbReference type="ARBA" id="ARBA00004123"/>
    </source>
</evidence>
<protein>
    <submittedName>
        <fullName evidence="6">Putative pleckstrin-likey domain-containing family A member 7-like</fullName>
    </submittedName>
</protein>
<dbReference type="GO" id="GO:0045944">
    <property type="term" value="P:positive regulation of transcription by RNA polymerase II"/>
    <property type="evidence" value="ECO:0007669"/>
    <property type="project" value="TreeGrafter"/>
</dbReference>
<dbReference type="GO" id="GO:0005634">
    <property type="term" value="C:nucleus"/>
    <property type="evidence" value="ECO:0007669"/>
    <property type="project" value="UniProtKB-SubCell"/>
</dbReference>
<keyword evidence="7" id="KW-1185">Reference proteome</keyword>
<dbReference type="AlphaFoldDB" id="A0A2G8KJA2"/>
<evidence type="ECO:0000256" key="2">
    <source>
        <dbReference type="ARBA" id="ARBA00004496"/>
    </source>
</evidence>
<feature type="domain" description="WW" evidence="5">
    <location>
        <begin position="53"/>
        <end position="72"/>
    </location>
</feature>
<feature type="domain" description="WW" evidence="5">
    <location>
        <begin position="8"/>
        <end position="41"/>
    </location>
</feature>
<proteinExistence type="predicted"/>
<comment type="subcellular location">
    <subcellularLocation>
        <location evidence="2">Cytoplasm</location>
    </subcellularLocation>
    <subcellularLocation>
        <location evidence="1">Nucleus</location>
    </subcellularLocation>
</comment>
<evidence type="ECO:0000256" key="4">
    <source>
        <dbReference type="ARBA" id="ARBA00023242"/>
    </source>
</evidence>
<dbReference type="SMART" id="SM00456">
    <property type="entry name" value="WW"/>
    <property type="match status" value="1"/>
</dbReference>
<name>A0A2G8KJA2_STIJA</name>
<organism evidence="6 7">
    <name type="scientific">Stichopus japonicus</name>
    <name type="common">Sea cucumber</name>
    <dbReference type="NCBI Taxonomy" id="307972"/>
    <lineage>
        <taxon>Eukaryota</taxon>
        <taxon>Metazoa</taxon>
        <taxon>Echinodermata</taxon>
        <taxon>Eleutherozoa</taxon>
        <taxon>Echinozoa</taxon>
        <taxon>Holothuroidea</taxon>
        <taxon>Aspidochirotacea</taxon>
        <taxon>Aspidochirotida</taxon>
        <taxon>Stichopodidae</taxon>
        <taxon>Apostichopus</taxon>
    </lineage>
</organism>
<dbReference type="InterPro" id="IPR036020">
    <property type="entry name" value="WW_dom_sf"/>
</dbReference>
<sequence>MAERLRQDPLPPPWSYGVMRDGRIFFINEENSDTTWLHPVTGKAIATGFSDRNDLPQGWQEGVTASGRTYYI</sequence>
<dbReference type="GO" id="GO:0035329">
    <property type="term" value="P:hippo signaling"/>
    <property type="evidence" value="ECO:0007669"/>
    <property type="project" value="TreeGrafter"/>
</dbReference>
<dbReference type="STRING" id="307972.A0A2G8KJA2"/>
<evidence type="ECO:0000313" key="6">
    <source>
        <dbReference type="EMBL" id="PIK48068.1"/>
    </source>
</evidence>
<dbReference type="SUPFAM" id="SSF51045">
    <property type="entry name" value="WW domain"/>
    <property type="match status" value="2"/>
</dbReference>
<dbReference type="OrthoDB" id="43122at2759"/>
<dbReference type="EMBL" id="MRZV01000542">
    <property type="protein sequence ID" value="PIK48068.1"/>
    <property type="molecule type" value="Genomic_DNA"/>
</dbReference>
<dbReference type="Gene3D" id="2.20.70.10">
    <property type="match status" value="2"/>
</dbReference>
<dbReference type="InterPro" id="IPR051583">
    <property type="entry name" value="YAP1"/>
</dbReference>
<reference evidence="6 7" key="1">
    <citation type="journal article" date="2017" name="PLoS Biol.">
        <title>The sea cucumber genome provides insights into morphological evolution and visceral regeneration.</title>
        <authorList>
            <person name="Zhang X."/>
            <person name="Sun L."/>
            <person name="Yuan J."/>
            <person name="Sun Y."/>
            <person name="Gao Y."/>
            <person name="Zhang L."/>
            <person name="Li S."/>
            <person name="Dai H."/>
            <person name="Hamel J.F."/>
            <person name="Liu C."/>
            <person name="Yu Y."/>
            <person name="Liu S."/>
            <person name="Lin W."/>
            <person name="Guo K."/>
            <person name="Jin S."/>
            <person name="Xu P."/>
            <person name="Storey K.B."/>
            <person name="Huan P."/>
            <person name="Zhang T."/>
            <person name="Zhou Y."/>
            <person name="Zhang J."/>
            <person name="Lin C."/>
            <person name="Li X."/>
            <person name="Xing L."/>
            <person name="Huo D."/>
            <person name="Sun M."/>
            <person name="Wang L."/>
            <person name="Mercier A."/>
            <person name="Li F."/>
            <person name="Yang H."/>
            <person name="Xiang J."/>
        </authorList>
    </citation>
    <scope>NUCLEOTIDE SEQUENCE [LARGE SCALE GENOMIC DNA]</scope>
    <source>
        <strain evidence="6">Shaxun</strain>
        <tissue evidence="6">Muscle</tissue>
    </source>
</reference>
<evidence type="ECO:0000313" key="7">
    <source>
        <dbReference type="Proteomes" id="UP000230750"/>
    </source>
</evidence>
<dbReference type="CDD" id="cd00201">
    <property type="entry name" value="WW"/>
    <property type="match status" value="1"/>
</dbReference>
<feature type="non-terminal residue" evidence="6">
    <location>
        <position position="72"/>
    </location>
</feature>
<dbReference type="Proteomes" id="UP000230750">
    <property type="component" value="Unassembled WGS sequence"/>
</dbReference>
<gene>
    <name evidence="6" type="ORF">BSL78_15080</name>
</gene>
<dbReference type="GO" id="GO:0003713">
    <property type="term" value="F:transcription coactivator activity"/>
    <property type="evidence" value="ECO:0007669"/>
    <property type="project" value="TreeGrafter"/>
</dbReference>
<comment type="caution">
    <text evidence="6">The sequence shown here is derived from an EMBL/GenBank/DDBJ whole genome shotgun (WGS) entry which is preliminary data.</text>
</comment>
<evidence type="ECO:0000259" key="5">
    <source>
        <dbReference type="PROSITE" id="PS50020"/>
    </source>
</evidence>
<dbReference type="PROSITE" id="PS01159">
    <property type="entry name" value="WW_DOMAIN_1"/>
    <property type="match status" value="1"/>
</dbReference>
<keyword evidence="4" id="KW-0539">Nucleus</keyword>
<keyword evidence="3" id="KW-0963">Cytoplasm</keyword>
<dbReference type="PANTHER" id="PTHR17616">
    <property type="entry name" value="YES-ASSOCIATED PROTEIN YAP1 FAMILY MEMBER"/>
    <property type="match status" value="1"/>
</dbReference>
<accession>A0A2G8KJA2</accession>
<evidence type="ECO:0000256" key="3">
    <source>
        <dbReference type="ARBA" id="ARBA00022490"/>
    </source>
</evidence>
<dbReference type="PROSITE" id="PS50020">
    <property type="entry name" value="WW_DOMAIN_2"/>
    <property type="match status" value="2"/>
</dbReference>